<evidence type="ECO:0000256" key="5">
    <source>
        <dbReference type="ARBA" id="ARBA00022801"/>
    </source>
</evidence>
<gene>
    <name evidence="9" type="ORF">GJJ30_27595</name>
</gene>
<keyword evidence="6 7" id="KW-0460">Magnesium</keyword>
<dbReference type="GO" id="GO:0007165">
    <property type="term" value="P:signal transduction"/>
    <property type="evidence" value="ECO:0007669"/>
    <property type="project" value="TreeGrafter"/>
</dbReference>
<keyword evidence="4 7" id="KW-0479">Metal-binding</keyword>
<dbReference type="Gene3D" id="3.40.190.80">
    <property type="match status" value="1"/>
</dbReference>
<dbReference type="InterPro" id="IPR022337">
    <property type="entry name" value="Inositol_monophosphatase_SuhB"/>
</dbReference>
<dbReference type="PRINTS" id="PR01959">
    <property type="entry name" value="SBIMPHPHTASE"/>
</dbReference>
<evidence type="ECO:0000256" key="3">
    <source>
        <dbReference type="ARBA" id="ARBA00009759"/>
    </source>
</evidence>
<evidence type="ECO:0000313" key="10">
    <source>
        <dbReference type="Proteomes" id="UP000441754"/>
    </source>
</evidence>
<dbReference type="FunFam" id="3.40.190.80:FF:000002">
    <property type="entry name" value="Inositol-1-monophosphatase"/>
    <property type="match status" value="1"/>
</dbReference>
<dbReference type="RefSeq" id="WP_154178376.1">
    <property type="nucleotide sequence ID" value="NZ_WJXZ01000014.1"/>
</dbReference>
<dbReference type="AlphaFoldDB" id="A0A7K0ETF3"/>
<dbReference type="PROSITE" id="PS00629">
    <property type="entry name" value="IMP_1"/>
    <property type="match status" value="1"/>
</dbReference>
<dbReference type="GO" id="GO:0008934">
    <property type="term" value="F:inositol monophosphate 1-phosphatase activity"/>
    <property type="evidence" value="ECO:0007669"/>
    <property type="project" value="InterPro"/>
</dbReference>
<evidence type="ECO:0000256" key="6">
    <source>
        <dbReference type="ARBA" id="ARBA00022842"/>
    </source>
</evidence>
<comment type="catalytic activity">
    <reaction evidence="1 8">
        <text>a myo-inositol phosphate + H2O = myo-inositol + phosphate</text>
        <dbReference type="Rhea" id="RHEA:24056"/>
        <dbReference type="ChEBI" id="CHEBI:15377"/>
        <dbReference type="ChEBI" id="CHEBI:17268"/>
        <dbReference type="ChEBI" id="CHEBI:43474"/>
        <dbReference type="ChEBI" id="CHEBI:84139"/>
        <dbReference type="EC" id="3.1.3.25"/>
    </reaction>
</comment>
<evidence type="ECO:0000256" key="4">
    <source>
        <dbReference type="ARBA" id="ARBA00022723"/>
    </source>
</evidence>
<comment type="cofactor">
    <cofactor evidence="2 7 8">
        <name>Mg(2+)</name>
        <dbReference type="ChEBI" id="CHEBI:18420"/>
    </cofactor>
</comment>
<dbReference type="PANTHER" id="PTHR20854">
    <property type="entry name" value="INOSITOL MONOPHOSPHATASE"/>
    <property type="match status" value="1"/>
</dbReference>
<evidence type="ECO:0000313" key="9">
    <source>
        <dbReference type="EMBL" id="MRS65094.1"/>
    </source>
</evidence>
<dbReference type="OrthoDB" id="9772456at2"/>
<protein>
    <recommendedName>
        <fullName evidence="8">Inositol-1-monophosphatase</fullName>
        <ecNumber evidence="8">3.1.3.25</ecNumber>
    </recommendedName>
</protein>
<dbReference type="GO" id="GO:0006020">
    <property type="term" value="P:inositol metabolic process"/>
    <property type="evidence" value="ECO:0007669"/>
    <property type="project" value="TreeGrafter"/>
</dbReference>
<organism evidence="9 10">
    <name type="scientific">Larkinella terrae</name>
    <dbReference type="NCBI Taxonomy" id="2025311"/>
    <lineage>
        <taxon>Bacteria</taxon>
        <taxon>Pseudomonadati</taxon>
        <taxon>Bacteroidota</taxon>
        <taxon>Cytophagia</taxon>
        <taxon>Cytophagales</taxon>
        <taxon>Spirosomataceae</taxon>
        <taxon>Larkinella</taxon>
    </lineage>
</organism>
<dbReference type="InterPro" id="IPR000760">
    <property type="entry name" value="Inositol_monophosphatase-like"/>
</dbReference>
<dbReference type="InterPro" id="IPR033942">
    <property type="entry name" value="IMPase"/>
</dbReference>
<dbReference type="EC" id="3.1.3.25" evidence="8"/>
<sequence length="286" mass="31404">MPGPDLHLAQISQKIDDIARTVGGFIRQESLLFSREKIEYKDVNNLVSYVDKEAEKQIVDALHRLLPEAGFITEEGTIGQTADRTGLNWIIDPLDGTANFIHGLPVFSVSIGLAEGKTPLAGAVYDISRDECFSARLDSGAWYSRTGGTPERIRVSPATSLSESMVATGFPYRILDRLDRYLAIFAKLIQSTHGIRRMGSAAIDLAYVACGRFEAYYEFNLNSWDMAAGVLLVQEAGGIVTDFNGGGEFLFRGDILAGCAMQPELLAVIEEYWNNEGTLPIPQPVY</sequence>
<dbReference type="SUPFAM" id="SSF56655">
    <property type="entry name" value="Carbohydrate phosphatase"/>
    <property type="match status" value="1"/>
</dbReference>
<dbReference type="PANTHER" id="PTHR20854:SF4">
    <property type="entry name" value="INOSITOL-1-MONOPHOSPHATASE-RELATED"/>
    <property type="match status" value="1"/>
</dbReference>
<dbReference type="GO" id="GO:0046854">
    <property type="term" value="P:phosphatidylinositol phosphate biosynthetic process"/>
    <property type="evidence" value="ECO:0007669"/>
    <property type="project" value="InterPro"/>
</dbReference>
<feature type="binding site" evidence="7">
    <location>
        <position position="95"/>
    </location>
    <ligand>
        <name>Mg(2+)</name>
        <dbReference type="ChEBI" id="CHEBI:18420"/>
        <label>1</label>
        <note>catalytic</note>
    </ligand>
</feature>
<dbReference type="Proteomes" id="UP000441754">
    <property type="component" value="Unassembled WGS sequence"/>
</dbReference>
<comment type="caution">
    <text evidence="9">The sequence shown here is derived from an EMBL/GenBank/DDBJ whole genome shotgun (WGS) entry which is preliminary data.</text>
</comment>
<dbReference type="EMBL" id="WJXZ01000014">
    <property type="protein sequence ID" value="MRS65094.1"/>
    <property type="molecule type" value="Genomic_DNA"/>
</dbReference>
<feature type="binding site" evidence="7">
    <location>
        <position position="94"/>
    </location>
    <ligand>
        <name>Mg(2+)</name>
        <dbReference type="ChEBI" id="CHEBI:18420"/>
        <label>1</label>
        <note>catalytic</note>
    </ligand>
</feature>
<feature type="binding site" evidence="7">
    <location>
        <position position="225"/>
    </location>
    <ligand>
        <name>Mg(2+)</name>
        <dbReference type="ChEBI" id="CHEBI:18420"/>
        <label>1</label>
        <note>catalytic</note>
    </ligand>
</feature>
<comment type="similarity">
    <text evidence="3 8">Belongs to the inositol monophosphatase superfamily.</text>
</comment>
<keyword evidence="10" id="KW-1185">Reference proteome</keyword>
<dbReference type="PRINTS" id="PR00377">
    <property type="entry name" value="IMPHPHTASES"/>
</dbReference>
<dbReference type="InterPro" id="IPR020550">
    <property type="entry name" value="Inositol_monophosphatase_CS"/>
</dbReference>
<dbReference type="GO" id="GO:0046872">
    <property type="term" value="F:metal ion binding"/>
    <property type="evidence" value="ECO:0007669"/>
    <property type="project" value="UniProtKB-KW"/>
</dbReference>
<dbReference type="PROSITE" id="PS00630">
    <property type="entry name" value="IMP_2"/>
    <property type="match status" value="1"/>
</dbReference>
<dbReference type="InterPro" id="IPR020583">
    <property type="entry name" value="Inositol_monoP_metal-BS"/>
</dbReference>
<feature type="binding site" evidence="7">
    <location>
        <position position="92"/>
    </location>
    <ligand>
        <name>Mg(2+)</name>
        <dbReference type="ChEBI" id="CHEBI:18420"/>
        <label>1</label>
        <note>catalytic</note>
    </ligand>
</feature>
<dbReference type="Gene3D" id="3.30.540.10">
    <property type="entry name" value="Fructose-1,6-Bisphosphatase, subunit A, domain 1"/>
    <property type="match status" value="1"/>
</dbReference>
<evidence type="ECO:0000256" key="1">
    <source>
        <dbReference type="ARBA" id="ARBA00001033"/>
    </source>
</evidence>
<reference evidence="9 10" key="1">
    <citation type="journal article" date="2018" name="Antonie Van Leeuwenhoek">
        <title>Larkinella terrae sp. nov., isolated from soil on Jeju Island, South Korea.</title>
        <authorList>
            <person name="Ten L.N."/>
            <person name="Jeon J."/>
            <person name="Park S.J."/>
            <person name="Park S."/>
            <person name="Lee S.Y."/>
            <person name="Kim M.K."/>
            <person name="Jung H.Y."/>
        </authorList>
    </citation>
    <scope>NUCLEOTIDE SEQUENCE [LARGE SCALE GENOMIC DNA]</scope>
    <source>
        <strain evidence="9 10">KCTC 52001</strain>
    </source>
</reference>
<keyword evidence="5 8" id="KW-0378">Hydrolase</keyword>
<evidence type="ECO:0000256" key="7">
    <source>
        <dbReference type="PIRSR" id="PIRSR600760-2"/>
    </source>
</evidence>
<dbReference type="Pfam" id="PF00459">
    <property type="entry name" value="Inositol_P"/>
    <property type="match status" value="1"/>
</dbReference>
<evidence type="ECO:0000256" key="8">
    <source>
        <dbReference type="RuleBase" id="RU364068"/>
    </source>
</evidence>
<feature type="binding site" evidence="7">
    <location>
        <position position="74"/>
    </location>
    <ligand>
        <name>Mg(2+)</name>
        <dbReference type="ChEBI" id="CHEBI:18420"/>
        <label>1</label>
        <note>catalytic</note>
    </ligand>
</feature>
<name>A0A7K0ETF3_9BACT</name>
<dbReference type="CDD" id="cd01639">
    <property type="entry name" value="IMPase"/>
    <property type="match status" value="1"/>
</dbReference>
<proteinExistence type="inferred from homology"/>
<evidence type="ECO:0000256" key="2">
    <source>
        <dbReference type="ARBA" id="ARBA00001946"/>
    </source>
</evidence>
<accession>A0A7K0ETF3</accession>